<reference evidence="1 2" key="1">
    <citation type="submission" date="2018-08" db="EMBL/GenBank/DDBJ databases">
        <title>Chryseobacterium nematophagum: a novel matrix digesting pathogen of nematodes.</title>
        <authorList>
            <person name="Page A."/>
            <person name="Roberts M."/>
            <person name="Felix M.-A."/>
            <person name="Weir W."/>
        </authorList>
    </citation>
    <scope>NUCLEOTIDE SEQUENCE [LARGE SCALE GENOMIC DNA]</scope>
    <source>
        <strain evidence="1 2">JUb275</strain>
    </source>
</reference>
<dbReference type="EMBL" id="QWIV01000013">
    <property type="protein sequence ID" value="RMZ60244.1"/>
    <property type="molecule type" value="Genomic_DNA"/>
</dbReference>
<accession>A0A3M7LDW6</accession>
<protein>
    <recommendedName>
        <fullName evidence="3">Type II toxin-antitoxin system HigB family toxin</fullName>
    </recommendedName>
</protein>
<evidence type="ECO:0000313" key="2">
    <source>
        <dbReference type="Proteomes" id="UP000267524"/>
    </source>
</evidence>
<proteinExistence type="predicted"/>
<gene>
    <name evidence="1" type="ORF">D1632_09865</name>
</gene>
<evidence type="ECO:0000313" key="1">
    <source>
        <dbReference type="EMBL" id="RMZ60244.1"/>
    </source>
</evidence>
<comment type="caution">
    <text evidence="1">The sequence shown here is derived from an EMBL/GenBank/DDBJ whole genome shotgun (WGS) entry which is preliminary data.</text>
</comment>
<evidence type="ECO:0008006" key="3">
    <source>
        <dbReference type="Google" id="ProtNLM"/>
    </source>
</evidence>
<keyword evidence="2" id="KW-1185">Reference proteome</keyword>
<sequence>MMWIRFIGTHAEYDKIDANTI</sequence>
<dbReference type="AlphaFoldDB" id="A0A3M7LDW6"/>
<organism evidence="1 2">
    <name type="scientific">Chryseobacterium nematophagum</name>
    <dbReference type="NCBI Taxonomy" id="2305228"/>
    <lineage>
        <taxon>Bacteria</taxon>
        <taxon>Pseudomonadati</taxon>
        <taxon>Bacteroidota</taxon>
        <taxon>Flavobacteriia</taxon>
        <taxon>Flavobacteriales</taxon>
        <taxon>Weeksellaceae</taxon>
        <taxon>Chryseobacterium group</taxon>
        <taxon>Chryseobacterium</taxon>
    </lineage>
</organism>
<dbReference type="Proteomes" id="UP000267524">
    <property type="component" value="Unassembled WGS sequence"/>
</dbReference>
<name>A0A3M7LDW6_9FLAO</name>